<reference evidence="2" key="1">
    <citation type="submission" date="2020-10" db="EMBL/GenBank/DDBJ databases">
        <authorList>
            <person name="Gilroy R."/>
        </authorList>
    </citation>
    <scope>NUCLEOTIDE SEQUENCE</scope>
    <source>
        <strain evidence="2">ChiBcec6-7307</strain>
    </source>
</reference>
<evidence type="ECO:0000256" key="1">
    <source>
        <dbReference type="SAM" id="Phobius"/>
    </source>
</evidence>
<sequence>MVKRQNRTPFQKEWDALCRREQNLLERRQKKKETALNRFLAQKVPEKLQGMLDKAFGKAFSLIFEKGTKVLEKTYNRDKMQKEYQVDLYADQVYGSRKSLRVFSKKAKKAEGVNLALSGISGIGMGIFGIGLPDIPLFTGMILKCVYETALHYGFDYRTEKEKYFVLLLIEGAVSYGEHLEAVDKKIEAYIQEEELPPDWKLKEQIESASRMLSGELLYMKFLQGIPIAGVIGGAYDLIYMKQIGEYADLKYHKRFLLHVSRHREKGEEPAEKAAGLKE</sequence>
<reference evidence="2" key="2">
    <citation type="journal article" date="2021" name="PeerJ">
        <title>Extensive microbial diversity within the chicken gut microbiome revealed by metagenomics and culture.</title>
        <authorList>
            <person name="Gilroy R."/>
            <person name="Ravi A."/>
            <person name="Getino M."/>
            <person name="Pursley I."/>
            <person name="Horton D.L."/>
            <person name="Alikhan N.F."/>
            <person name="Baker D."/>
            <person name="Gharbi K."/>
            <person name="Hall N."/>
            <person name="Watson M."/>
            <person name="Adriaenssens E.M."/>
            <person name="Foster-Nyarko E."/>
            <person name="Jarju S."/>
            <person name="Secka A."/>
            <person name="Antonio M."/>
            <person name="Oren A."/>
            <person name="Chaudhuri R.R."/>
            <person name="La Ragione R."/>
            <person name="Hildebrand F."/>
            <person name="Pallen M.J."/>
        </authorList>
    </citation>
    <scope>NUCLEOTIDE SEQUENCE</scope>
    <source>
        <strain evidence="2">ChiBcec6-7307</strain>
    </source>
</reference>
<dbReference type="Proteomes" id="UP000886889">
    <property type="component" value="Unassembled WGS sequence"/>
</dbReference>
<dbReference type="Pfam" id="PF12787">
    <property type="entry name" value="EcsC"/>
    <property type="match status" value="1"/>
</dbReference>
<dbReference type="PANTHER" id="PTHR41260">
    <property type="entry name" value="PROTEIN ECSC"/>
    <property type="match status" value="1"/>
</dbReference>
<comment type="caution">
    <text evidence="2">The sequence shown here is derived from an EMBL/GenBank/DDBJ whole genome shotgun (WGS) entry which is preliminary data.</text>
</comment>
<keyword evidence="1" id="KW-1133">Transmembrane helix</keyword>
<feature type="transmembrane region" description="Helical" evidence="1">
    <location>
        <begin position="113"/>
        <end position="132"/>
    </location>
</feature>
<evidence type="ECO:0000313" key="2">
    <source>
        <dbReference type="EMBL" id="HIV23527.1"/>
    </source>
</evidence>
<dbReference type="EMBL" id="DVOS01000055">
    <property type="protein sequence ID" value="HIV23527.1"/>
    <property type="molecule type" value="Genomic_DNA"/>
</dbReference>
<evidence type="ECO:0000313" key="3">
    <source>
        <dbReference type="Proteomes" id="UP000886889"/>
    </source>
</evidence>
<accession>A0A9D1NZJ4</accession>
<dbReference type="InterPro" id="IPR024787">
    <property type="entry name" value="EcsC"/>
</dbReference>
<keyword evidence="1" id="KW-0472">Membrane</keyword>
<keyword evidence="1" id="KW-0812">Transmembrane</keyword>
<dbReference type="PANTHER" id="PTHR41260:SF1">
    <property type="entry name" value="PROTEIN ECSC"/>
    <property type="match status" value="1"/>
</dbReference>
<organism evidence="2 3">
    <name type="scientific">Candidatus Merdiplasma excrementigallinarum</name>
    <dbReference type="NCBI Taxonomy" id="2840864"/>
    <lineage>
        <taxon>Bacteria</taxon>
        <taxon>Bacillati</taxon>
        <taxon>Bacillota</taxon>
        <taxon>Clostridia</taxon>
        <taxon>Lachnospirales</taxon>
        <taxon>Lachnospiraceae</taxon>
        <taxon>Lachnospiraceae incertae sedis</taxon>
        <taxon>Candidatus Merdiplasma</taxon>
    </lineage>
</organism>
<dbReference type="AlphaFoldDB" id="A0A9D1NZJ4"/>
<proteinExistence type="predicted"/>
<gene>
    <name evidence="2" type="ORF">IAC80_06270</name>
</gene>
<name>A0A9D1NZJ4_9FIRM</name>
<protein>
    <submittedName>
        <fullName evidence="2">EcsC family protein</fullName>
    </submittedName>
</protein>